<keyword evidence="2" id="KW-1133">Transmembrane helix</keyword>
<evidence type="ECO:0008006" key="5">
    <source>
        <dbReference type="Google" id="ProtNLM"/>
    </source>
</evidence>
<gene>
    <name evidence="3" type="ORF">CPJCM30710_01300</name>
</gene>
<dbReference type="EMBL" id="BOPZ01000001">
    <property type="protein sequence ID" value="GIM27464.1"/>
    <property type="molecule type" value="Genomic_DNA"/>
</dbReference>
<reference evidence="3" key="1">
    <citation type="submission" date="2021-03" db="EMBL/GenBank/DDBJ databases">
        <title>Taxonomic study of Clostridium polyendosporum from meadow-gley soil under rice.</title>
        <authorList>
            <person name="Kobayashi H."/>
            <person name="Tanizawa Y."/>
            <person name="Yagura M."/>
        </authorList>
    </citation>
    <scope>NUCLEOTIDE SEQUENCE</scope>
    <source>
        <strain evidence="3">JCM 30710</strain>
    </source>
</reference>
<evidence type="ECO:0000313" key="3">
    <source>
        <dbReference type="EMBL" id="GIM27464.1"/>
    </source>
</evidence>
<dbReference type="Proteomes" id="UP000679179">
    <property type="component" value="Unassembled WGS sequence"/>
</dbReference>
<protein>
    <recommendedName>
        <fullName evidence="5">Prealbumin-like fold domain-containing protein</fullName>
    </recommendedName>
</protein>
<organism evidence="3 4">
    <name type="scientific">Clostridium polyendosporum</name>
    <dbReference type="NCBI Taxonomy" id="69208"/>
    <lineage>
        <taxon>Bacteria</taxon>
        <taxon>Bacillati</taxon>
        <taxon>Bacillota</taxon>
        <taxon>Clostridia</taxon>
        <taxon>Eubacteriales</taxon>
        <taxon>Clostridiaceae</taxon>
        <taxon>Clostridium</taxon>
    </lineage>
</organism>
<evidence type="ECO:0000256" key="2">
    <source>
        <dbReference type="SAM" id="Phobius"/>
    </source>
</evidence>
<evidence type="ECO:0000313" key="4">
    <source>
        <dbReference type="Proteomes" id="UP000679179"/>
    </source>
</evidence>
<comment type="caution">
    <text evidence="3">The sequence shown here is derived from an EMBL/GenBank/DDBJ whole genome shotgun (WGS) entry which is preliminary data.</text>
</comment>
<accession>A0A919VCZ3</accession>
<sequence length="223" mass="25957">MDKNFNEIFDNISFDSFKFEDDFTAREETSKSHSKSSRKHDCDDISKSHSKSSRKHDCDDMSSKSCSKSHKRRGRIAVTSVLGCSEREPISGVTIVLFRVVGCSLEFVDAEVTNANGRVVFNNLRDGIYKVVQLIRRCIFEEPIFLPTDQVTIDEDNREFDIIIINKIKEFRSRSRSMSRSSRIRCRRRRRVDDFDDEILILIILFFFFGCGFFPFGFGGFFF</sequence>
<evidence type="ECO:0000256" key="1">
    <source>
        <dbReference type="SAM" id="MobiDB-lite"/>
    </source>
</evidence>
<feature type="region of interest" description="Disordered" evidence="1">
    <location>
        <begin position="28"/>
        <end position="67"/>
    </location>
</feature>
<keyword evidence="4" id="KW-1185">Reference proteome</keyword>
<dbReference type="AlphaFoldDB" id="A0A919VCZ3"/>
<proteinExistence type="predicted"/>
<name>A0A919VCZ3_9CLOT</name>
<dbReference type="SUPFAM" id="SSF49478">
    <property type="entry name" value="Cna protein B-type domain"/>
    <property type="match status" value="1"/>
</dbReference>
<dbReference type="RefSeq" id="WP_212902222.1">
    <property type="nucleotide sequence ID" value="NZ_BOPZ01000001.1"/>
</dbReference>
<feature type="transmembrane region" description="Helical" evidence="2">
    <location>
        <begin position="199"/>
        <end position="222"/>
    </location>
</feature>
<keyword evidence="2" id="KW-0812">Transmembrane</keyword>
<keyword evidence="2" id="KW-0472">Membrane</keyword>